<evidence type="ECO:0000256" key="4">
    <source>
        <dbReference type="ARBA" id="ARBA00004496"/>
    </source>
</evidence>
<name>A0ABD1BVD3_CARAN</name>
<evidence type="ECO:0000256" key="12">
    <source>
        <dbReference type="ARBA" id="ARBA00022839"/>
    </source>
</evidence>
<dbReference type="GO" id="GO:0003723">
    <property type="term" value="F:RNA binding"/>
    <property type="evidence" value="ECO:0007669"/>
    <property type="project" value="UniProtKB-KW"/>
</dbReference>
<dbReference type="FunFam" id="3.30.420.10:FF:000027">
    <property type="entry name" value="Putative CCR4-associated factor 1 7"/>
    <property type="match status" value="1"/>
</dbReference>
<evidence type="ECO:0000256" key="6">
    <source>
        <dbReference type="ARBA" id="ARBA00011757"/>
    </source>
</evidence>
<evidence type="ECO:0000256" key="10">
    <source>
        <dbReference type="ARBA" id="ARBA00022723"/>
    </source>
</evidence>
<gene>
    <name evidence="18" type="ORF">V5N11_012289</name>
</gene>
<evidence type="ECO:0000256" key="3">
    <source>
        <dbReference type="ARBA" id="ARBA00004123"/>
    </source>
</evidence>
<dbReference type="GO" id="GO:0009617">
    <property type="term" value="P:response to bacterium"/>
    <property type="evidence" value="ECO:0007669"/>
    <property type="project" value="UniProtKB-ARBA"/>
</dbReference>
<dbReference type="InterPro" id="IPR006941">
    <property type="entry name" value="RNase_CAF1"/>
</dbReference>
<sequence length="289" mass="32691">MSQQVSNPKDEDDTIEIREVWNDNLEEEMALIEEAIDDFPYVAMDTEFPGVVCKSVTATPNPKHYDFNYETLKTNVNLLKLIQLGLTLSDEKGNLPTCGTNNKQCVWQFNFREFNLKSDMFAIDSINLLRNSGIDFDKYNESGIDAKRFAERLMGSGVVLNEKIQWVTFHCGYDFGYLLKLLIGKDLPEKQSEFLVRVKSFFPVVYDIKHLMNFCTGLYGGLDSVAVLLGIKRVGTSHQAGSDSLLTLRAFNKMKESYFTASMDKYCGVLFGLGSVHDPKFLTGTKNSK</sequence>
<dbReference type="GO" id="GO:0005737">
    <property type="term" value="C:cytoplasm"/>
    <property type="evidence" value="ECO:0007669"/>
    <property type="project" value="UniProtKB-SubCell"/>
</dbReference>
<evidence type="ECO:0000256" key="15">
    <source>
        <dbReference type="ARBA" id="ARBA00023163"/>
    </source>
</evidence>
<dbReference type="PANTHER" id="PTHR10797">
    <property type="entry name" value="CCR4-NOT TRANSCRIPTION COMPLEX SUBUNIT"/>
    <property type="match status" value="1"/>
</dbReference>
<evidence type="ECO:0000256" key="17">
    <source>
        <dbReference type="ARBA" id="ARBA00025148"/>
    </source>
</evidence>
<reference evidence="18 19" key="1">
    <citation type="submission" date="2024-04" db="EMBL/GenBank/DDBJ databases">
        <title>Genome assembly C_amara_ONT_v2.</title>
        <authorList>
            <person name="Yant L."/>
            <person name="Moore C."/>
            <person name="Slenker M."/>
        </authorList>
    </citation>
    <scope>NUCLEOTIDE SEQUENCE [LARGE SCALE GENOMIC DNA]</scope>
    <source>
        <tissue evidence="18">Leaf</tissue>
    </source>
</reference>
<keyword evidence="14" id="KW-0805">Transcription regulation</keyword>
<evidence type="ECO:0000256" key="8">
    <source>
        <dbReference type="ARBA" id="ARBA00022490"/>
    </source>
</evidence>
<dbReference type="EC" id="3.1.13.4" evidence="7"/>
<keyword evidence="13" id="KW-0694">RNA-binding</keyword>
<dbReference type="InterPro" id="IPR039637">
    <property type="entry name" value="CNOT7/CNOT8/Pop2"/>
</dbReference>
<dbReference type="GO" id="GO:0004535">
    <property type="term" value="F:poly(A)-specific ribonuclease activity"/>
    <property type="evidence" value="ECO:0007669"/>
    <property type="project" value="UniProtKB-EC"/>
</dbReference>
<evidence type="ECO:0000256" key="2">
    <source>
        <dbReference type="ARBA" id="ARBA00001968"/>
    </source>
</evidence>
<proteinExistence type="inferred from homology"/>
<keyword evidence="11" id="KW-0378">Hydrolase</keyword>
<keyword evidence="8" id="KW-0963">Cytoplasm</keyword>
<comment type="caution">
    <text evidence="18">The sequence shown here is derived from an EMBL/GenBank/DDBJ whole genome shotgun (WGS) entry which is preliminary data.</text>
</comment>
<evidence type="ECO:0000256" key="13">
    <source>
        <dbReference type="ARBA" id="ARBA00022884"/>
    </source>
</evidence>
<evidence type="ECO:0000313" key="19">
    <source>
        <dbReference type="Proteomes" id="UP001558713"/>
    </source>
</evidence>
<evidence type="ECO:0000256" key="1">
    <source>
        <dbReference type="ARBA" id="ARBA00001663"/>
    </source>
</evidence>
<evidence type="ECO:0000256" key="11">
    <source>
        <dbReference type="ARBA" id="ARBA00022801"/>
    </source>
</evidence>
<evidence type="ECO:0000256" key="9">
    <source>
        <dbReference type="ARBA" id="ARBA00022722"/>
    </source>
</evidence>
<accession>A0ABD1BVD3</accession>
<comment type="similarity">
    <text evidence="5">Belongs to the CAF1 family.</text>
</comment>
<dbReference type="GO" id="GO:0005634">
    <property type="term" value="C:nucleus"/>
    <property type="evidence" value="ECO:0007669"/>
    <property type="project" value="UniProtKB-SubCell"/>
</dbReference>
<dbReference type="GO" id="GO:0006952">
    <property type="term" value="P:defense response"/>
    <property type="evidence" value="ECO:0007669"/>
    <property type="project" value="UniProtKB-ARBA"/>
</dbReference>
<comment type="function">
    <text evidence="17">Ubiquitous transcription factor required for a diverse set of processes. It is a component of the CCR4 complex involved in the control of gene expression.</text>
</comment>
<evidence type="ECO:0000313" key="18">
    <source>
        <dbReference type="EMBL" id="KAL1221026.1"/>
    </source>
</evidence>
<dbReference type="SUPFAM" id="SSF53098">
    <property type="entry name" value="Ribonuclease H-like"/>
    <property type="match status" value="1"/>
</dbReference>
<keyword evidence="15" id="KW-0804">Transcription</keyword>
<keyword evidence="9" id="KW-0540">Nuclease</keyword>
<keyword evidence="10" id="KW-0479">Metal-binding</keyword>
<dbReference type="AlphaFoldDB" id="A0ABD1BVD3"/>
<dbReference type="InterPro" id="IPR036397">
    <property type="entry name" value="RNaseH_sf"/>
</dbReference>
<comment type="subunit">
    <text evidence="6">Component of the CCR4-NOT complex, at least composed of CRR4 and CAF1 proteins.</text>
</comment>
<dbReference type="Gene3D" id="3.30.420.10">
    <property type="entry name" value="Ribonuclease H-like superfamily/Ribonuclease H"/>
    <property type="match status" value="1"/>
</dbReference>
<dbReference type="Pfam" id="PF04857">
    <property type="entry name" value="CAF1"/>
    <property type="match status" value="2"/>
</dbReference>
<evidence type="ECO:0000256" key="14">
    <source>
        <dbReference type="ARBA" id="ARBA00023015"/>
    </source>
</evidence>
<organism evidence="18 19">
    <name type="scientific">Cardamine amara subsp. amara</name>
    <dbReference type="NCBI Taxonomy" id="228776"/>
    <lineage>
        <taxon>Eukaryota</taxon>
        <taxon>Viridiplantae</taxon>
        <taxon>Streptophyta</taxon>
        <taxon>Embryophyta</taxon>
        <taxon>Tracheophyta</taxon>
        <taxon>Spermatophyta</taxon>
        <taxon>Magnoliopsida</taxon>
        <taxon>eudicotyledons</taxon>
        <taxon>Gunneridae</taxon>
        <taxon>Pentapetalae</taxon>
        <taxon>rosids</taxon>
        <taxon>malvids</taxon>
        <taxon>Brassicales</taxon>
        <taxon>Brassicaceae</taxon>
        <taxon>Cardamineae</taxon>
        <taxon>Cardamine</taxon>
    </lineage>
</organism>
<dbReference type="GO" id="GO:0000289">
    <property type="term" value="P:nuclear-transcribed mRNA poly(A) tail shortening"/>
    <property type="evidence" value="ECO:0007669"/>
    <property type="project" value="UniProtKB-ARBA"/>
</dbReference>
<keyword evidence="16" id="KW-0539">Nucleus</keyword>
<protein>
    <recommendedName>
        <fullName evidence="7">poly(A)-specific ribonuclease</fullName>
        <ecNumber evidence="7">3.1.13.4</ecNumber>
    </recommendedName>
</protein>
<keyword evidence="12" id="KW-0269">Exonuclease</keyword>
<comment type="subcellular location">
    <subcellularLocation>
        <location evidence="4">Cytoplasm</location>
    </subcellularLocation>
    <subcellularLocation>
        <location evidence="3">Nucleus</location>
    </subcellularLocation>
</comment>
<keyword evidence="19" id="KW-1185">Reference proteome</keyword>
<evidence type="ECO:0000256" key="7">
    <source>
        <dbReference type="ARBA" id="ARBA00012161"/>
    </source>
</evidence>
<evidence type="ECO:0000256" key="5">
    <source>
        <dbReference type="ARBA" id="ARBA00008372"/>
    </source>
</evidence>
<comment type="catalytic activity">
    <reaction evidence="1">
        <text>Exonucleolytic cleavage of poly(A) to 5'-AMP.</text>
        <dbReference type="EC" id="3.1.13.4"/>
    </reaction>
</comment>
<dbReference type="Proteomes" id="UP001558713">
    <property type="component" value="Unassembled WGS sequence"/>
</dbReference>
<dbReference type="EMBL" id="JBANAX010000139">
    <property type="protein sequence ID" value="KAL1221026.1"/>
    <property type="molecule type" value="Genomic_DNA"/>
</dbReference>
<dbReference type="InterPro" id="IPR012337">
    <property type="entry name" value="RNaseH-like_sf"/>
</dbReference>
<comment type="cofactor">
    <cofactor evidence="2">
        <name>a divalent metal cation</name>
        <dbReference type="ChEBI" id="CHEBI:60240"/>
    </cofactor>
</comment>
<dbReference type="GO" id="GO:0046872">
    <property type="term" value="F:metal ion binding"/>
    <property type="evidence" value="ECO:0007669"/>
    <property type="project" value="UniProtKB-KW"/>
</dbReference>
<evidence type="ECO:0000256" key="16">
    <source>
        <dbReference type="ARBA" id="ARBA00023242"/>
    </source>
</evidence>